<dbReference type="EMBL" id="LR900604">
    <property type="protein sequence ID" value="CAD7246275.1"/>
    <property type="molecule type" value="Genomic_DNA"/>
</dbReference>
<gene>
    <name evidence="2" type="ORF">DSTB1V02_LOCUS6129</name>
</gene>
<dbReference type="Proteomes" id="UP000677054">
    <property type="component" value="Unassembled WGS sequence"/>
</dbReference>
<accession>A0A7R8X909</accession>
<evidence type="ECO:0000313" key="3">
    <source>
        <dbReference type="Proteomes" id="UP000677054"/>
    </source>
</evidence>
<sequence>MSAGGTFRSTENRPRPPSDLLSRPQGDLIAVIAHSSGAYVANELFRMLYDWGGDEDGSTRGKVVYLNLDGDGGIGDATVQSLGGLYWVWAEKGSMESMNAGTMQYYAGLYGSGFAVDAEASGCLNAYCLHDAVINDHPWDPEGFDVERDYGLFAEGEHEVQMQYLQVLRSEAAESADV</sequence>
<evidence type="ECO:0000256" key="1">
    <source>
        <dbReference type="SAM" id="MobiDB-lite"/>
    </source>
</evidence>
<organism evidence="2">
    <name type="scientific">Darwinula stevensoni</name>
    <dbReference type="NCBI Taxonomy" id="69355"/>
    <lineage>
        <taxon>Eukaryota</taxon>
        <taxon>Metazoa</taxon>
        <taxon>Ecdysozoa</taxon>
        <taxon>Arthropoda</taxon>
        <taxon>Crustacea</taxon>
        <taxon>Oligostraca</taxon>
        <taxon>Ostracoda</taxon>
        <taxon>Podocopa</taxon>
        <taxon>Podocopida</taxon>
        <taxon>Darwinulocopina</taxon>
        <taxon>Darwinuloidea</taxon>
        <taxon>Darwinulidae</taxon>
        <taxon>Darwinula</taxon>
    </lineage>
</organism>
<reference evidence="2" key="1">
    <citation type="submission" date="2020-11" db="EMBL/GenBank/DDBJ databases">
        <authorList>
            <person name="Tran Van P."/>
        </authorList>
    </citation>
    <scope>NUCLEOTIDE SEQUENCE</scope>
</reference>
<dbReference type="AlphaFoldDB" id="A0A7R8X909"/>
<proteinExistence type="predicted"/>
<dbReference type="OrthoDB" id="6060393at2759"/>
<dbReference type="EMBL" id="CAJPEV010001087">
    <property type="protein sequence ID" value="CAG0890629.1"/>
    <property type="molecule type" value="Genomic_DNA"/>
</dbReference>
<protein>
    <submittedName>
        <fullName evidence="2">Uncharacterized protein</fullName>
    </submittedName>
</protein>
<name>A0A7R8X909_9CRUS</name>
<keyword evidence="3" id="KW-1185">Reference proteome</keyword>
<feature type="region of interest" description="Disordered" evidence="1">
    <location>
        <begin position="1"/>
        <end position="22"/>
    </location>
</feature>
<evidence type="ECO:0000313" key="2">
    <source>
        <dbReference type="EMBL" id="CAD7246275.1"/>
    </source>
</evidence>